<dbReference type="GO" id="GO:0005886">
    <property type="term" value="C:plasma membrane"/>
    <property type="evidence" value="ECO:0007669"/>
    <property type="project" value="TreeGrafter"/>
</dbReference>
<reference evidence="4" key="2">
    <citation type="submission" date="2025-08" db="UniProtKB">
        <authorList>
            <consortium name="Ensembl"/>
        </authorList>
    </citation>
    <scope>IDENTIFICATION</scope>
</reference>
<dbReference type="SMART" id="SM00406">
    <property type="entry name" value="IGv"/>
    <property type="match status" value="1"/>
</dbReference>
<keyword evidence="5" id="KW-1185">Reference proteome</keyword>
<keyword evidence="2" id="KW-0391">Immunity</keyword>
<reference evidence="4" key="3">
    <citation type="submission" date="2025-09" db="UniProtKB">
        <authorList>
            <consortium name="Ensembl"/>
        </authorList>
    </citation>
    <scope>IDENTIFICATION</scope>
</reference>
<dbReference type="InterPro" id="IPR050413">
    <property type="entry name" value="TCR_beta_variable"/>
</dbReference>
<accession>A0A667YA02</accession>
<dbReference type="InterPro" id="IPR007110">
    <property type="entry name" value="Ig-like_dom"/>
</dbReference>
<dbReference type="Gene3D" id="2.60.40.10">
    <property type="entry name" value="Immunoglobulins"/>
    <property type="match status" value="1"/>
</dbReference>
<dbReference type="Proteomes" id="UP000472263">
    <property type="component" value="Chromosome 22"/>
</dbReference>
<name>A0A667YA02_9TELE</name>
<dbReference type="GeneTree" id="ENSGT00730000111153"/>
<dbReference type="SUPFAM" id="SSF48726">
    <property type="entry name" value="Immunoglobulin"/>
    <property type="match status" value="1"/>
</dbReference>
<feature type="domain" description="Ig-like" evidence="3">
    <location>
        <begin position="33"/>
        <end position="130"/>
    </location>
</feature>
<dbReference type="AlphaFoldDB" id="A0A667YA02"/>
<dbReference type="InterPro" id="IPR003599">
    <property type="entry name" value="Ig_sub"/>
</dbReference>
<dbReference type="PANTHER" id="PTHR23268">
    <property type="entry name" value="T-CELL RECEPTOR BETA CHAIN"/>
    <property type="match status" value="1"/>
</dbReference>
<protein>
    <recommendedName>
        <fullName evidence="3">Ig-like domain-containing protein</fullName>
    </recommendedName>
</protein>
<evidence type="ECO:0000256" key="1">
    <source>
        <dbReference type="ARBA" id="ARBA00022729"/>
    </source>
</evidence>
<dbReference type="GO" id="GO:0007166">
    <property type="term" value="P:cell surface receptor signaling pathway"/>
    <property type="evidence" value="ECO:0007669"/>
    <property type="project" value="TreeGrafter"/>
</dbReference>
<dbReference type="InterPro" id="IPR013106">
    <property type="entry name" value="Ig_V-set"/>
</dbReference>
<keyword evidence="1" id="KW-0732">Signal</keyword>
<dbReference type="InParanoid" id="A0A667YA02"/>
<dbReference type="Ensembl" id="ENSMMDT00005027538.1">
    <property type="protein sequence ID" value="ENSMMDP00005026980.1"/>
    <property type="gene ID" value="ENSMMDG00005012858.1"/>
</dbReference>
<evidence type="ECO:0000256" key="2">
    <source>
        <dbReference type="ARBA" id="ARBA00022859"/>
    </source>
</evidence>
<dbReference type="PROSITE" id="PS50835">
    <property type="entry name" value="IG_LIKE"/>
    <property type="match status" value="1"/>
</dbReference>
<proteinExistence type="predicted"/>
<reference evidence="4" key="1">
    <citation type="submission" date="2019-06" db="EMBL/GenBank/DDBJ databases">
        <authorList>
            <consortium name="Wellcome Sanger Institute Data Sharing"/>
        </authorList>
    </citation>
    <scope>NUCLEOTIDE SEQUENCE [LARGE SCALE GENOMIC DNA]</scope>
</reference>
<dbReference type="Pfam" id="PF07686">
    <property type="entry name" value="V-set"/>
    <property type="match status" value="1"/>
</dbReference>
<dbReference type="InterPro" id="IPR036179">
    <property type="entry name" value="Ig-like_dom_sf"/>
</dbReference>
<dbReference type="PANTHER" id="PTHR23268:SF102">
    <property type="entry name" value="IMMUNOGLOBULIN V-SET DOMAIN-CONTAINING PROTEIN"/>
    <property type="match status" value="1"/>
</dbReference>
<evidence type="ECO:0000259" key="3">
    <source>
        <dbReference type="PROSITE" id="PS50835"/>
    </source>
</evidence>
<dbReference type="SMART" id="SM00409">
    <property type="entry name" value="IG"/>
    <property type="match status" value="1"/>
</dbReference>
<dbReference type="GO" id="GO:0002376">
    <property type="term" value="P:immune system process"/>
    <property type="evidence" value="ECO:0007669"/>
    <property type="project" value="UniProtKB-KW"/>
</dbReference>
<organism evidence="4 5">
    <name type="scientific">Myripristis murdjan</name>
    <name type="common">pinecone soldierfish</name>
    <dbReference type="NCBI Taxonomy" id="586833"/>
    <lineage>
        <taxon>Eukaryota</taxon>
        <taxon>Metazoa</taxon>
        <taxon>Chordata</taxon>
        <taxon>Craniata</taxon>
        <taxon>Vertebrata</taxon>
        <taxon>Euteleostomi</taxon>
        <taxon>Actinopterygii</taxon>
        <taxon>Neopterygii</taxon>
        <taxon>Teleostei</taxon>
        <taxon>Neoteleostei</taxon>
        <taxon>Acanthomorphata</taxon>
        <taxon>Holocentriformes</taxon>
        <taxon>Holocentridae</taxon>
        <taxon>Myripristis</taxon>
    </lineage>
</organism>
<sequence>MNSFFPIVFGHFIPSGLIDGSDVTQTLLLWRKKGESATMNCSHTKEFSYYQMYWYRQLPGEGMKQIVYTTASSTPEYGSGFSEDKFPAKRSDAQTGSLTVEELLPEDNGVYFCAVSQHSDTGDSDRCTKTPLYGGMGRRLWHML</sequence>
<dbReference type="InterPro" id="IPR013783">
    <property type="entry name" value="Ig-like_fold"/>
</dbReference>
<evidence type="ECO:0000313" key="5">
    <source>
        <dbReference type="Proteomes" id="UP000472263"/>
    </source>
</evidence>
<evidence type="ECO:0000313" key="4">
    <source>
        <dbReference type="Ensembl" id="ENSMMDP00005026980.1"/>
    </source>
</evidence>